<name>A0A0E0LV85_ORYPU</name>
<organism evidence="2">
    <name type="scientific">Oryza punctata</name>
    <name type="common">Red rice</name>
    <dbReference type="NCBI Taxonomy" id="4537"/>
    <lineage>
        <taxon>Eukaryota</taxon>
        <taxon>Viridiplantae</taxon>
        <taxon>Streptophyta</taxon>
        <taxon>Embryophyta</taxon>
        <taxon>Tracheophyta</taxon>
        <taxon>Spermatophyta</taxon>
        <taxon>Magnoliopsida</taxon>
        <taxon>Liliopsida</taxon>
        <taxon>Poales</taxon>
        <taxon>Poaceae</taxon>
        <taxon>BOP clade</taxon>
        <taxon>Oryzoideae</taxon>
        <taxon>Oryzeae</taxon>
        <taxon>Oryzinae</taxon>
        <taxon>Oryza</taxon>
    </lineage>
</organism>
<dbReference type="AlphaFoldDB" id="A0A0E0LV85"/>
<evidence type="ECO:0000256" key="1">
    <source>
        <dbReference type="SAM" id="MobiDB-lite"/>
    </source>
</evidence>
<dbReference type="HOGENOM" id="CLU_1629738_0_0_1"/>
<reference evidence="2" key="2">
    <citation type="submission" date="2018-05" db="EMBL/GenBank/DDBJ databases">
        <title>OpunRS2 (Oryza punctata Reference Sequence Version 2).</title>
        <authorList>
            <person name="Zhang J."/>
            <person name="Kudrna D."/>
            <person name="Lee S."/>
            <person name="Talag J."/>
            <person name="Welchert J."/>
            <person name="Wing R.A."/>
        </authorList>
    </citation>
    <scope>NUCLEOTIDE SEQUENCE [LARGE SCALE GENOMIC DNA]</scope>
</reference>
<evidence type="ECO:0000313" key="3">
    <source>
        <dbReference type="Proteomes" id="UP000026962"/>
    </source>
</evidence>
<feature type="region of interest" description="Disordered" evidence="1">
    <location>
        <begin position="84"/>
        <end position="104"/>
    </location>
</feature>
<dbReference type="EnsemblPlants" id="OPUNC08G13970.1">
    <property type="protein sequence ID" value="OPUNC08G13970.1"/>
    <property type="gene ID" value="OPUNC08G13970"/>
</dbReference>
<sequence length="163" mass="17837">MLEHDVDVAYGARWATLRGIDAAAVRRALRRDGKKRSDRRDMSWVAAWIDLEDTVVDEGSGTVVEFIHSGECLDGLDVPAGGGVHDDECRESRRRGREAGGPESKEWRACANMTMFLASSPATTCTDDAAHLLELRNQIRFGRVISATTDDTACLALPTESLC</sequence>
<reference evidence="2" key="1">
    <citation type="submission" date="2015-04" db="UniProtKB">
        <authorList>
            <consortium name="EnsemblPlants"/>
        </authorList>
    </citation>
    <scope>IDENTIFICATION</scope>
</reference>
<dbReference type="Proteomes" id="UP000026962">
    <property type="component" value="Chromosome 8"/>
</dbReference>
<proteinExistence type="predicted"/>
<protein>
    <submittedName>
        <fullName evidence="2">Uncharacterized protein</fullName>
    </submittedName>
</protein>
<accession>A0A0E0LV85</accession>
<evidence type="ECO:0000313" key="2">
    <source>
        <dbReference type="EnsemblPlants" id="OPUNC08G13970.1"/>
    </source>
</evidence>
<keyword evidence="3" id="KW-1185">Reference proteome</keyword>
<dbReference type="Gramene" id="OPUNC08G13970.1">
    <property type="protein sequence ID" value="OPUNC08G13970.1"/>
    <property type="gene ID" value="OPUNC08G13970"/>
</dbReference>